<evidence type="ECO:0000256" key="5">
    <source>
        <dbReference type="ARBA" id="ARBA00023136"/>
    </source>
</evidence>
<dbReference type="RefSeq" id="WP_114796677.1">
    <property type="nucleotide sequence ID" value="NZ_QQZY01000005.1"/>
</dbReference>
<evidence type="ECO:0000256" key="6">
    <source>
        <dbReference type="RuleBase" id="RU000320"/>
    </source>
</evidence>
<feature type="transmembrane region" description="Helical" evidence="7">
    <location>
        <begin position="108"/>
        <end position="125"/>
    </location>
</feature>
<gene>
    <name evidence="9" type="ORF">Gocc_2268</name>
</gene>
<evidence type="ECO:0000313" key="9">
    <source>
        <dbReference type="EMBL" id="RDI74171.1"/>
    </source>
</evidence>
<dbReference type="GO" id="GO:0048039">
    <property type="term" value="F:ubiquinone binding"/>
    <property type="evidence" value="ECO:0007669"/>
    <property type="project" value="TreeGrafter"/>
</dbReference>
<feature type="transmembrane region" description="Helical" evidence="7">
    <location>
        <begin position="162"/>
        <end position="187"/>
    </location>
</feature>
<dbReference type="GO" id="GO:0003954">
    <property type="term" value="F:NADH dehydrogenase activity"/>
    <property type="evidence" value="ECO:0007669"/>
    <property type="project" value="TreeGrafter"/>
</dbReference>
<sequence length="480" mass="50145">MLTTLLIVLPLVAAAVVWAAPLPREATAGIASLVALVEVGLWILALLRFDFGSSALQHSAQREWFSDLGVSYHVGFYGFSLWLAGLTVALGAAAIGFGMWVGRDRARAYYGLMLFLVGAVVGVFASQDLLLFYVFFEAMLIPIYILVGVWGGPNRAAATIMFVVYTMAGSLLMLASIVAFGLSQGTFDLIAAGTSDNDWVFLGFAVAFAVKAPLFPFHGWLRAAYTEAPPEVAALLSGVVSKAAVFGFVWIVLRHFPGPVGDWRTVILVLAATGLVYGSLLAFRQPDMRGVVAYSSMGQMGLITLGIFAGNDLGLGGAVLQSVGHGLVSAAMFLLAGMVIERTGSDRFADLGGMAKGRPVLATIVMIVGMLTLAVPGSANFAGEFAILAGVFAQGWGYAAVGAVAIVLAAMYTLRLISAVLHRASGAAIRAEALDLRPGEVALVLPLVLALLALSAWPAAVSDRSFPDRGPAGVISEAAE</sequence>
<keyword evidence="5 7" id="KW-0472">Membrane</keyword>
<evidence type="ECO:0000256" key="3">
    <source>
        <dbReference type="ARBA" id="ARBA00022692"/>
    </source>
</evidence>
<dbReference type="Proteomes" id="UP000254134">
    <property type="component" value="Unassembled WGS sequence"/>
</dbReference>
<feature type="domain" description="NADH:quinone oxidoreductase/Mrp antiporter transmembrane" evidence="8">
    <location>
        <begin position="126"/>
        <end position="405"/>
    </location>
</feature>
<accession>A0A7M2YVK7</accession>
<evidence type="ECO:0000256" key="2">
    <source>
        <dbReference type="ARBA" id="ARBA00009025"/>
    </source>
</evidence>
<feature type="transmembrane region" description="Helical" evidence="7">
    <location>
        <begin position="441"/>
        <end position="460"/>
    </location>
</feature>
<evidence type="ECO:0000313" key="10">
    <source>
        <dbReference type="Proteomes" id="UP000254134"/>
    </source>
</evidence>
<dbReference type="GO" id="GO:0012505">
    <property type="term" value="C:endomembrane system"/>
    <property type="evidence" value="ECO:0007669"/>
    <property type="project" value="UniProtKB-SubCell"/>
</dbReference>
<evidence type="ECO:0000256" key="4">
    <source>
        <dbReference type="ARBA" id="ARBA00022989"/>
    </source>
</evidence>
<dbReference type="PANTHER" id="PTHR43507:SF1">
    <property type="entry name" value="NADH-UBIQUINONE OXIDOREDUCTASE CHAIN 4"/>
    <property type="match status" value="1"/>
</dbReference>
<protein>
    <submittedName>
        <fullName evidence="9">Proton-translocating NADH-quinone oxidoreductase, chain M</fullName>
    </submittedName>
</protein>
<dbReference type="PRINTS" id="PR01437">
    <property type="entry name" value="NUOXDRDTASE4"/>
</dbReference>
<dbReference type="InterPro" id="IPR001750">
    <property type="entry name" value="ND/Mrp_TM"/>
</dbReference>
<feature type="transmembrane region" description="Helical" evidence="7">
    <location>
        <begin position="265"/>
        <end position="283"/>
    </location>
</feature>
<feature type="transmembrane region" description="Helical" evidence="7">
    <location>
        <begin position="74"/>
        <end position="101"/>
    </location>
</feature>
<dbReference type="InterPro" id="IPR003918">
    <property type="entry name" value="NADH_UbQ_OxRdtase"/>
</dbReference>
<reference evidence="9 10" key="1">
    <citation type="submission" date="2018-07" db="EMBL/GenBank/DDBJ databases">
        <title>High-quality-draft genome sequence of Gaiella occulta.</title>
        <authorList>
            <person name="Severino R."/>
            <person name="Froufe H.J.C."/>
            <person name="Rainey F.A."/>
            <person name="Barroso C."/>
            <person name="Albuquerque L."/>
            <person name="Lobo-Da-Cunha A."/>
            <person name="Da Costa M.S."/>
            <person name="Egas C."/>
        </authorList>
    </citation>
    <scope>NUCLEOTIDE SEQUENCE [LARGE SCALE GENOMIC DNA]</scope>
    <source>
        <strain evidence="9 10">F2-233</strain>
    </source>
</reference>
<evidence type="ECO:0000256" key="1">
    <source>
        <dbReference type="ARBA" id="ARBA00004127"/>
    </source>
</evidence>
<evidence type="ECO:0000256" key="7">
    <source>
        <dbReference type="SAM" id="Phobius"/>
    </source>
</evidence>
<keyword evidence="3 6" id="KW-0812">Transmembrane</keyword>
<evidence type="ECO:0000259" key="8">
    <source>
        <dbReference type="Pfam" id="PF00361"/>
    </source>
</evidence>
<feature type="transmembrane region" description="Helical" evidence="7">
    <location>
        <begin position="360"/>
        <end position="383"/>
    </location>
</feature>
<dbReference type="GO" id="GO:0015990">
    <property type="term" value="P:electron transport coupled proton transport"/>
    <property type="evidence" value="ECO:0007669"/>
    <property type="project" value="TreeGrafter"/>
</dbReference>
<comment type="caution">
    <text evidence="9">The sequence shown here is derived from an EMBL/GenBank/DDBJ whole genome shotgun (WGS) entry which is preliminary data.</text>
</comment>
<feature type="transmembrane region" description="Helical" evidence="7">
    <location>
        <begin position="199"/>
        <end position="221"/>
    </location>
</feature>
<proteinExistence type="inferred from homology"/>
<comment type="similarity">
    <text evidence="2">Belongs to the complex I subunit 4 family.</text>
</comment>
<dbReference type="AlphaFoldDB" id="A0A7M2YVK7"/>
<dbReference type="GO" id="GO:0016020">
    <property type="term" value="C:membrane"/>
    <property type="evidence" value="ECO:0007669"/>
    <property type="project" value="UniProtKB-SubCell"/>
</dbReference>
<organism evidence="9 10">
    <name type="scientific">Gaiella occulta</name>
    <dbReference type="NCBI Taxonomy" id="1002870"/>
    <lineage>
        <taxon>Bacteria</taxon>
        <taxon>Bacillati</taxon>
        <taxon>Actinomycetota</taxon>
        <taxon>Thermoleophilia</taxon>
        <taxon>Gaiellales</taxon>
        <taxon>Gaiellaceae</taxon>
        <taxon>Gaiella</taxon>
    </lineage>
</organism>
<dbReference type="OrthoDB" id="9768329at2"/>
<dbReference type="Pfam" id="PF00361">
    <property type="entry name" value="Proton_antipo_M"/>
    <property type="match status" value="1"/>
</dbReference>
<name>A0A7M2YVK7_9ACTN</name>
<dbReference type="GO" id="GO:0008137">
    <property type="term" value="F:NADH dehydrogenase (ubiquinone) activity"/>
    <property type="evidence" value="ECO:0007669"/>
    <property type="project" value="InterPro"/>
</dbReference>
<feature type="transmembrane region" description="Helical" evidence="7">
    <location>
        <begin position="395"/>
        <end position="421"/>
    </location>
</feature>
<feature type="transmembrane region" description="Helical" evidence="7">
    <location>
        <begin position="322"/>
        <end position="340"/>
    </location>
</feature>
<reference evidence="10" key="2">
    <citation type="journal article" date="2019" name="MicrobiologyOpen">
        <title>High-quality draft genome sequence of Gaiella occulta isolated from a 150 meter deep mineral water borehole and comparison with the genome sequences of other deep-branching lineages of the phylum Actinobacteria.</title>
        <authorList>
            <person name="Severino R."/>
            <person name="Froufe H.J.C."/>
            <person name="Barroso C."/>
            <person name="Albuquerque L."/>
            <person name="Lobo-da-Cunha A."/>
            <person name="da Costa M.S."/>
            <person name="Egas C."/>
        </authorList>
    </citation>
    <scope>NUCLEOTIDE SEQUENCE [LARGE SCALE GENOMIC DNA]</scope>
    <source>
        <strain evidence="10">F2-233</strain>
    </source>
</reference>
<feature type="transmembrane region" description="Helical" evidence="7">
    <location>
        <begin position="233"/>
        <end position="253"/>
    </location>
</feature>
<keyword evidence="10" id="KW-1185">Reference proteome</keyword>
<dbReference type="EMBL" id="QQZY01000005">
    <property type="protein sequence ID" value="RDI74171.1"/>
    <property type="molecule type" value="Genomic_DNA"/>
</dbReference>
<dbReference type="InterPro" id="IPR010227">
    <property type="entry name" value="NADH_Q_OxRdtase_chainM/4"/>
</dbReference>
<feature type="transmembrane region" description="Helical" evidence="7">
    <location>
        <begin position="131"/>
        <end position="150"/>
    </location>
</feature>
<dbReference type="GO" id="GO:0042773">
    <property type="term" value="P:ATP synthesis coupled electron transport"/>
    <property type="evidence" value="ECO:0007669"/>
    <property type="project" value="InterPro"/>
</dbReference>
<comment type="subcellular location">
    <subcellularLocation>
        <location evidence="1">Endomembrane system</location>
        <topology evidence="1">Multi-pass membrane protein</topology>
    </subcellularLocation>
    <subcellularLocation>
        <location evidence="6">Membrane</location>
        <topology evidence="6">Multi-pass membrane protein</topology>
    </subcellularLocation>
</comment>
<dbReference type="NCBIfam" id="TIGR01972">
    <property type="entry name" value="NDH_I_M"/>
    <property type="match status" value="1"/>
</dbReference>
<keyword evidence="4 7" id="KW-1133">Transmembrane helix</keyword>
<dbReference type="PANTHER" id="PTHR43507">
    <property type="entry name" value="NADH-UBIQUINONE OXIDOREDUCTASE CHAIN 4"/>
    <property type="match status" value="1"/>
</dbReference>
<feature type="transmembrane region" description="Helical" evidence="7">
    <location>
        <begin position="290"/>
        <end position="310"/>
    </location>
</feature>